<dbReference type="InterPro" id="IPR001245">
    <property type="entry name" value="Ser-Thr/Tyr_kinase_cat_dom"/>
</dbReference>
<proteinExistence type="predicted"/>
<dbReference type="Pfam" id="PF07714">
    <property type="entry name" value="PK_Tyr_Ser-Thr"/>
    <property type="match status" value="1"/>
</dbReference>
<dbReference type="eggNOG" id="KOG1187">
    <property type="taxonomic scope" value="Eukaryota"/>
</dbReference>
<dbReference type="InParanoid" id="C5XDN3"/>
<gene>
    <name evidence="4" type="ORF">SORBI_3002G214000</name>
</gene>
<reference evidence="4 5" key="1">
    <citation type="journal article" date="2009" name="Nature">
        <title>The Sorghum bicolor genome and the diversification of grasses.</title>
        <authorList>
            <person name="Paterson A.H."/>
            <person name="Bowers J.E."/>
            <person name="Bruggmann R."/>
            <person name="Dubchak I."/>
            <person name="Grimwood J."/>
            <person name="Gundlach H."/>
            <person name="Haberer G."/>
            <person name="Hellsten U."/>
            <person name="Mitros T."/>
            <person name="Poliakov A."/>
            <person name="Schmutz J."/>
            <person name="Spannagl M."/>
            <person name="Tang H."/>
            <person name="Wang X."/>
            <person name="Wicker T."/>
            <person name="Bharti A.K."/>
            <person name="Chapman J."/>
            <person name="Feltus F.A."/>
            <person name="Gowik U."/>
            <person name="Grigoriev I.V."/>
            <person name="Lyons E."/>
            <person name="Maher C.A."/>
            <person name="Martis M."/>
            <person name="Narechania A."/>
            <person name="Otillar R.P."/>
            <person name="Penning B.W."/>
            <person name="Salamov A.A."/>
            <person name="Wang Y."/>
            <person name="Zhang L."/>
            <person name="Carpita N.C."/>
            <person name="Freeling M."/>
            <person name="Gingle A.R."/>
            <person name="Hash C.T."/>
            <person name="Keller B."/>
            <person name="Klein P."/>
            <person name="Kresovich S."/>
            <person name="McCann M.C."/>
            <person name="Ming R."/>
            <person name="Peterson D.G."/>
            <person name="Mehboob-ur-Rahman"/>
            <person name="Ware D."/>
            <person name="Westhoff P."/>
            <person name="Mayer K.F."/>
            <person name="Messing J."/>
            <person name="Rokhsar D.S."/>
        </authorList>
    </citation>
    <scope>NUCLEOTIDE SEQUENCE [LARGE SCALE GENOMIC DNA]</scope>
    <source>
        <strain evidence="5">cv. BTx623</strain>
    </source>
</reference>
<dbReference type="InterPro" id="IPR011009">
    <property type="entry name" value="Kinase-like_dom_sf"/>
</dbReference>
<dbReference type="PANTHER" id="PTHR27007">
    <property type="match status" value="1"/>
</dbReference>
<dbReference type="SUPFAM" id="SSF56112">
    <property type="entry name" value="Protein kinase-like (PK-like)"/>
    <property type="match status" value="1"/>
</dbReference>
<protein>
    <recommendedName>
        <fullName evidence="3">Serine-threonine/tyrosine-protein kinase catalytic domain-containing protein</fullName>
    </recommendedName>
</protein>
<dbReference type="STRING" id="4558.C5XDN3"/>
<evidence type="ECO:0000259" key="3">
    <source>
        <dbReference type="Pfam" id="PF07714"/>
    </source>
</evidence>
<keyword evidence="2" id="KW-0067">ATP-binding</keyword>
<sequence>MPREIPYKEIVAITNDFSESQVVAELDFGTGYEGFLDTGHGRVHVLVKRLGMKTCPALRVRFARELCNLAKLRHRNLVQLRGWCTDHGEMLVVYDYAPRSLLICSCLRKSFGKCRHRNRLAAVSITPWHISAPPMEANTLSGSSTNNVIHID</sequence>
<dbReference type="AlphaFoldDB" id="C5XDN3"/>
<dbReference type="Proteomes" id="UP000000768">
    <property type="component" value="Chromosome 2"/>
</dbReference>
<keyword evidence="1" id="KW-0547">Nucleotide-binding</keyword>
<dbReference type="Gene3D" id="3.30.200.20">
    <property type="entry name" value="Phosphorylase Kinase, domain 1"/>
    <property type="match status" value="1"/>
</dbReference>
<dbReference type="GO" id="GO:0005524">
    <property type="term" value="F:ATP binding"/>
    <property type="evidence" value="ECO:0007669"/>
    <property type="project" value="UniProtKB-KW"/>
</dbReference>
<evidence type="ECO:0000256" key="2">
    <source>
        <dbReference type="ARBA" id="ARBA00022840"/>
    </source>
</evidence>
<evidence type="ECO:0000256" key="1">
    <source>
        <dbReference type="ARBA" id="ARBA00022741"/>
    </source>
</evidence>
<accession>C5XDN3</accession>
<evidence type="ECO:0000313" key="5">
    <source>
        <dbReference type="Proteomes" id="UP000000768"/>
    </source>
</evidence>
<dbReference type="HOGENOM" id="CLU_1725560_0_0_1"/>
<organism evidence="4 5">
    <name type="scientific">Sorghum bicolor</name>
    <name type="common">Sorghum</name>
    <name type="synonym">Sorghum vulgare</name>
    <dbReference type="NCBI Taxonomy" id="4558"/>
    <lineage>
        <taxon>Eukaryota</taxon>
        <taxon>Viridiplantae</taxon>
        <taxon>Streptophyta</taxon>
        <taxon>Embryophyta</taxon>
        <taxon>Tracheophyta</taxon>
        <taxon>Spermatophyta</taxon>
        <taxon>Magnoliopsida</taxon>
        <taxon>Liliopsida</taxon>
        <taxon>Poales</taxon>
        <taxon>Poaceae</taxon>
        <taxon>PACMAD clade</taxon>
        <taxon>Panicoideae</taxon>
        <taxon>Andropogonodae</taxon>
        <taxon>Andropogoneae</taxon>
        <taxon>Sorghinae</taxon>
        <taxon>Sorghum</taxon>
    </lineage>
</organism>
<keyword evidence="5" id="KW-1185">Reference proteome</keyword>
<dbReference type="GO" id="GO:0004672">
    <property type="term" value="F:protein kinase activity"/>
    <property type="evidence" value="ECO:0007669"/>
    <property type="project" value="InterPro"/>
</dbReference>
<feature type="domain" description="Serine-threonine/tyrosine-protein kinase catalytic" evidence="3">
    <location>
        <begin position="22"/>
        <end position="110"/>
    </location>
</feature>
<reference evidence="5" key="2">
    <citation type="journal article" date="2018" name="Plant J.">
        <title>The Sorghum bicolor reference genome: improved assembly, gene annotations, a transcriptome atlas, and signatures of genome organization.</title>
        <authorList>
            <person name="McCormick R.F."/>
            <person name="Truong S.K."/>
            <person name="Sreedasyam A."/>
            <person name="Jenkins J."/>
            <person name="Shu S."/>
            <person name="Sims D."/>
            <person name="Kennedy M."/>
            <person name="Amirebrahimi M."/>
            <person name="Weers B.D."/>
            <person name="McKinley B."/>
            <person name="Mattison A."/>
            <person name="Morishige D.T."/>
            <person name="Grimwood J."/>
            <person name="Schmutz J."/>
            <person name="Mullet J.E."/>
        </authorList>
    </citation>
    <scope>NUCLEOTIDE SEQUENCE [LARGE SCALE GENOMIC DNA]</scope>
    <source>
        <strain evidence="5">cv. BTx623</strain>
    </source>
</reference>
<evidence type="ECO:0000313" key="4">
    <source>
        <dbReference type="EMBL" id="EER98964.1"/>
    </source>
</evidence>
<dbReference type="Gramene" id="EER98964">
    <property type="protein sequence ID" value="EER98964"/>
    <property type="gene ID" value="SORBI_3002G214000"/>
</dbReference>
<name>C5XDN3_SORBI</name>
<dbReference type="InterPro" id="IPR050528">
    <property type="entry name" value="L-type_Lectin-RKs"/>
</dbReference>
<dbReference type="EMBL" id="CM000761">
    <property type="protein sequence ID" value="EER98964.1"/>
    <property type="molecule type" value="Genomic_DNA"/>
</dbReference>